<protein>
    <submittedName>
        <fullName evidence="1">7996_t:CDS:1</fullName>
    </submittedName>
</protein>
<organism evidence="1 2">
    <name type="scientific">Cetraspora pellucida</name>
    <dbReference type="NCBI Taxonomy" id="1433469"/>
    <lineage>
        <taxon>Eukaryota</taxon>
        <taxon>Fungi</taxon>
        <taxon>Fungi incertae sedis</taxon>
        <taxon>Mucoromycota</taxon>
        <taxon>Glomeromycotina</taxon>
        <taxon>Glomeromycetes</taxon>
        <taxon>Diversisporales</taxon>
        <taxon>Gigasporaceae</taxon>
        <taxon>Cetraspora</taxon>
    </lineage>
</organism>
<feature type="non-terminal residue" evidence="1">
    <location>
        <position position="74"/>
    </location>
</feature>
<name>A0ACA9PNT2_9GLOM</name>
<evidence type="ECO:0000313" key="1">
    <source>
        <dbReference type="EMBL" id="CAG8717774.1"/>
    </source>
</evidence>
<keyword evidence="2" id="KW-1185">Reference proteome</keyword>
<accession>A0ACA9PNT2</accession>
<gene>
    <name evidence="1" type="ORF">SPELUC_LOCUS12231</name>
</gene>
<sequence>MDQQNVENDLCLNQDNNRWSIYSNSSRTSINQNLLNIERNNNNNNENSNQQPNQNLLHTVLREIAKAFKDVTTG</sequence>
<reference evidence="1" key="1">
    <citation type="submission" date="2021-06" db="EMBL/GenBank/DDBJ databases">
        <authorList>
            <person name="Kallberg Y."/>
            <person name="Tangrot J."/>
            <person name="Rosling A."/>
        </authorList>
    </citation>
    <scope>NUCLEOTIDE SEQUENCE</scope>
    <source>
        <strain evidence="1">28 12/20/2015</strain>
    </source>
</reference>
<proteinExistence type="predicted"/>
<evidence type="ECO:0000313" key="2">
    <source>
        <dbReference type="Proteomes" id="UP000789366"/>
    </source>
</evidence>
<comment type="caution">
    <text evidence="1">The sequence shown here is derived from an EMBL/GenBank/DDBJ whole genome shotgun (WGS) entry which is preliminary data.</text>
</comment>
<dbReference type="EMBL" id="CAJVPW010028251">
    <property type="protein sequence ID" value="CAG8717774.1"/>
    <property type="molecule type" value="Genomic_DNA"/>
</dbReference>
<dbReference type="Proteomes" id="UP000789366">
    <property type="component" value="Unassembled WGS sequence"/>
</dbReference>